<gene>
    <name evidence="2" type="ORF">N7532_002083</name>
</gene>
<keyword evidence="3" id="KW-1185">Reference proteome</keyword>
<dbReference type="AlphaFoldDB" id="A0A9W9G3V8"/>
<name>A0A9W9G3V8_9EURO</name>
<feature type="compositionally biased region" description="Basic and acidic residues" evidence="1">
    <location>
        <begin position="233"/>
        <end position="256"/>
    </location>
</feature>
<organism evidence="2 3">
    <name type="scientific">Penicillium argentinense</name>
    <dbReference type="NCBI Taxonomy" id="1131581"/>
    <lineage>
        <taxon>Eukaryota</taxon>
        <taxon>Fungi</taxon>
        <taxon>Dikarya</taxon>
        <taxon>Ascomycota</taxon>
        <taxon>Pezizomycotina</taxon>
        <taxon>Eurotiomycetes</taxon>
        <taxon>Eurotiomycetidae</taxon>
        <taxon>Eurotiales</taxon>
        <taxon>Aspergillaceae</taxon>
        <taxon>Penicillium</taxon>
    </lineage>
</organism>
<dbReference type="RefSeq" id="XP_056479618.1">
    <property type="nucleotide sequence ID" value="XM_056614577.1"/>
</dbReference>
<comment type="caution">
    <text evidence="2">The sequence shown here is derived from an EMBL/GenBank/DDBJ whole genome shotgun (WGS) entry which is preliminary data.</text>
</comment>
<feature type="compositionally biased region" description="Low complexity" evidence="1">
    <location>
        <begin position="515"/>
        <end position="526"/>
    </location>
</feature>
<dbReference type="GO" id="GO:0000444">
    <property type="term" value="C:MIS12/MIND type complex"/>
    <property type="evidence" value="ECO:0007669"/>
    <property type="project" value="InterPro"/>
</dbReference>
<dbReference type="EMBL" id="JAPQKI010000002">
    <property type="protein sequence ID" value="KAJ5111548.1"/>
    <property type="molecule type" value="Genomic_DNA"/>
</dbReference>
<dbReference type="PANTHER" id="PTHR14778">
    <property type="entry name" value="KINETOCHORE-ASSOCIATED PROTEIN DSN1 HOMOLOG"/>
    <property type="match status" value="1"/>
</dbReference>
<dbReference type="PANTHER" id="PTHR14778:SF2">
    <property type="entry name" value="KINETOCHORE-ASSOCIATED PROTEIN DSN1 HOMOLOG"/>
    <property type="match status" value="1"/>
</dbReference>
<feature type="region of interest" description="Disordered" evidence="1">
    <location>
        <begin position="450"/>
        <end position="494"/>
    </location>
</feature>
<feature type="compositionally biased region" description="Basic residues" evidence="1">
    <location>
        <begin position="472"/>
        <end position="481"/>
    </location>
</feature>
<feature type="region of interest" description="Disordered" evidence="1">
    <location>
        <begin position="86"/>
        <end position="327"/>
    </location>
</feature>
<feature type="compositionally biased region" description="Polar residues" evidence="1">
    <location>
        <begin position="128"/>
        <end position="142"/>
    </location>
</feature>
<evidence type="ECO:0000256" key="1">
    <source>
        <dbReference type="SAM" id="MobiDB-lite"/>
    </source>
</evidence>
<dbReference type="Pfam" id="PF08202">
    <property type="entry name" value="MIS13"/>
    <property type="match status" value="1"/>
</dbReference>
<accession>A0A9W9G3V8</accession>
<evidence type="ECO:0008006" key="4">
    <source>
        <dbReference type="Google" id="ProtNLM"/>
    </source>
</evidence>
<reference evidence="2" key="1">
    <citation type="submission" date="2022-11" db="EMBL/GenBank/DDBJ databases">
        <authorList>
            <person name="Petersen C."/>
        </authorList>
    </citation>
    <scope>NUCLEOTIDE SEQUENCE</scope>
    <source>
        <strain evidence="2">IBT 30761</strain>
    </source>
</reference>
<feature type="region of interest" description="Disordered" evidence="1">
    <location>
        <begin position="507"/>
        <end position="526"/>
    </location>
</feature>
<dbReference type="GeneID" id="81353556"/>
<dbReference type="GO" id="GO:0051301">
    <property type="term" value="P:cell division"/>
    <property type="evidence" value="ECO:0007669"/>
    <property type="project" value="InterPro"/>
</dbReference>
<dbReference type="OrthoDB" id="3364649at2759"/>
<reference evidence="2" key="2">
    <citation type="journal article" date="2023" name="IMA Fungus">
        <title>Comparative genomic study of the Penicillium genus elucidates a diverse pangenome and 15 lateral gene transfer events.</title>
        <authorList>
            <person name="Petersen C."/>
            <person name="Sorensen T."/>
            <person name="Nielsen M.R."/>
            <person name="Sondergaard T.E."/>
            <person name="Sorensen J.L."/>
            <person name="Fitzpatrick D.A."/>
            <person name="Frisvad J.C."/>
            <person name="Nielsen K.L."/>
        </authorList>
    </citation>
    <scope>NUCLEOTIDE SEQUENCE</scope>
    <source>
        <strain evidence="2">IBT 30761</strain>
    </source>
</reference>
<evidence type="ECO:0000313" key="3">
    <source>
        <dbReference type="Proteomes" id="UP001149074"/>
    </source>
</evidence>
<dbReference type="InterPro" id="IPR013218">
    <property type="entry name" value="Dsn1/Mis13"/>
</dbReference>
<protein>
    <recommendedName>
        <fullName evidence="4">Mis12-Mtw1 family protein</fullName>
    </recommendedName>
</protein>
<feature type="compositionally biased region" description="Polar residues" evidence="1">
    <location>
        <begin position="88"/>
        <end position="102"/>
    </location>
</feature>
<dbReference type="GO" id="GO:0007059">
    <property type="term" value="P:chromosome segregation"/>
    <property type="evidence" value="ECO:0007669"/>
    <property type="project" value="InterPro"/>
</dbReference>
<proteinExistence type="predicted"/>
<sequence>MTDRHLEPLLANAISTFVSRYSSPPPDPTVQVPGTVEPGGDLLENNINAEIGTAARPCLPSEGLQRSARLKDAPFETRLRICRGVLQPPQSTPSSLFRVTTSWHDHRGPGTPDYQSKAPSRGERRSTRNSASTKDLESITNGESKRKANYEDDGGFEFTRVPSKKAKPTMEVVAEAPHSDAENAPSQSTPRRGRPPKKRTGDAAPAVPTTGETTELPTRRPTRGTANTAVSESEQRATRSSRKHEPQHDQQDERPAKKGRPGRPKKAETNGFKSPEQPTKVALPIADTPVMQRNKELRGTKSGKGRRRISSEMRGRRASSLIDSGTSNALPHREVRTADFYKHIADEGLPEPRRMRQLLIWCATRALGDKPSSFHAEDQSAHLAARVIQEDLQKEFSSNSDLSNWFSREDVNPPAVVVKKPNPRNVQNTEKIKELEEQIQRLQKERQALNALHKQPPIPRLDTLEANTSTKKSPKSQRHLQKAPAEEIDTSLLEPSQQALYTSLKPHAPSIEKGSSSQTVQPPVSPSAVSARLSRITTGLAPTLDAFAAGVHDIELYRSTADAFSSRVLRICAERLEERDARNYRERLAIEGDDESRSSCPAAARPREDLGLILGALSRVERR</sequence>
<evidence type="ECO:0000313" key="2">
    <source>
        <dbReference type="EMBL" id="KAJ5111548.1"/>
    </source>
</evidence>
<dbReference type="Proteomes" id="UP001149074">
    <property type="component" value="Unassembled WGS sequence"/>
</dbReference>